<dbReference type="SUPFAM" id="SSF51658">
    <property type="entry name" value="Xylose isomerase-like"/>
    <property type="match status" value="1"/>
</dbReference>
<dbReference type="Proteomes" id="UP000231501">
    <property type="component" value="Unassembled WGS sequence"/>
</dbReference>
<feature type="domain" description="Xylose isomerase-like TIM barrel" evidence="4">
    <location>
        <begin position="21"/>
        <end position="266"/>
    </location>
</feature>
<sequence>MLRFAANLGFLYQDAPFLDRFQSAARDGFAAVECLFPYDVPAAELRARADEAGVKVVLINAPPGDWSAGERGLASLAGRDDEFRDSIERGLDYACHVGSPRLHVLAGVLPAGASRDAAIARYEAALCWAAEQGARAGVTLMIEPINPYDMPGYLLQRQEEAHAIVERIGSAHLRVQMDLYHCARVEGDVVAQVRRWLPTGRVAHCQIAGVPGRHEPDEGSLDWRSVLGAIDEISAATGWEGWIGCEYRPRRGDVACGTSDGLVWMRGLTSKD</sequence>
<dbReference type="FunFam" id="3.20.20.150:FF:000007">
    <property type="entry name" value="Hydroxypyruvate isomerase"/>
    <property type="match status" value="1"/>
</dbReference>
<feature type="active site" description="Proton donor/acceptor" evidence="3">
    <location>
        <position position="143"/>
    </location>
</feature>
<evidence type="ECO:0000256" key="3">
    <source>
        <dbReference type="PIRSR" id="PIRSR006241-50"/>
    </source>
</evidence>
<evidence type="ECO:0000256" key="1">
    <source>
        <dbReference type="ARBA" id="ARBA00023235"/>
    </source>
</evidence>
<dbReference type="OrthoDB" id="9786584at2"/>
<dbReference type="RefSeq" id="WP_099862263.1">
    <property type="nucleotide sequence ID" value="NZ_PEOG01000035.1"/>
</dbReference>
<accession>A0A2G9C889</accession>
<evidence type="ECO:0000256" key="2">
    <source>
        <dbReference type="PIRNR" id="PIRNR006241"/>
    </source>
</evidence>
<name>A0A2G9C889_9BURK</name>
<dbReference type="AlphaFoldDB" id="A0A2G9C889"/>
<dbReference type="InterPro" id="IPR013022">
    <property type="entry name" value="Xyl_isomerase-like_TIM-brl"/>
</dbReference>
<dbReference type="GO" id="GO:0046487">
    <property type="term" value="P:glyoxylate metabolic process"/>
    <property type="evidence" value="ECO:0007669"/>
    <property type="project" value="TreeGrafter"/>
</dbReference>
<dbReference type="PIRSF" id="PIRSF006241">
    <property type="entry name" value="HyI"/>
    <property type="match status" value="1"/>
</dbReference>
<dbReference type="Pfam" id="PF01261">
    <property type="entry name" value="AP_endonuc_2"/>
    <property type="match status" value="1"/>
</dbReference>
<dbReference type="EMBL" id="PEOG01000035">
    <property type="protein sequence ID" value="PIM52585.1"/>
    <property type="molecule type" value="Genomic_DNA"/>
</dbReference>
<evidence type="ECO:0000313" key="6">
    <source>
        <dbReference type="Proteomes" id="UP000231501"/>
    </source>
</evidence>
<keyword evidence="6" id="KW-1185">Reference proteome</keyword>
<dbReference type="InterPro" id="IPR036237">
    <property type="entry name" value="Xyl_isomerase-like_sf"/>
</dbReference>
<comment type="caution">
    <text evidence="5">The sequence shown here is derived from an EMBL/GenBank/DDBJ whole genome shotgun (WGS) entry which is preliminary data.</text>
</comment>
<keyword evidence="5" id="KW-0670">Pyruvate</keyword>
<dbReference type="InterPro" id="IPR050417">
    <property type="entry name" value="Sugar_Epim/Isomerase"/>
</dbReference>
<dbReference type="GO" id="GO:0008903">
    <property type="term" value="F:hydroxypyruvate isomerase activity"/>
    <property type="evidence" value="ECO:0007669"/>
    <property type="project" value="TreeGrafter"/>
</dbReference>
<proteinExistence type="inferred from homology"/>
<dbReference type="PANTHER" id="PTHR43489:SF13">
    <property type="entry name" value="HYDROXYPYRUVATE ISOMERASE"/>
    <property type="match status" value="1"/>
</dbReference>
<evidence type="ECO:0000313" key="5">
    <source>
        <dbReference type="EMBL" id="PIM52585.1"/>
    </source>
</evidence>
<reference evidence="5 6" key="1">
    <citation type="submission" date="2017-11" db="EMBL/GenBank/DDBJ databases">
        <title>Draft genome sequence of Mitsuaria sp. HWN-4.</title>
        <authorList>
            <person name="Gundlapally S.R."/>
        </authorList>
    </citation>
    <scope>NUCLEOTIDE SEQUENCE [LARGE SCALE GENOMIC DNA]</scope>
    <source>
        <strain evidence="5 6">HWN-4</strain>
    </source>
</reference>
<keyword evidence="1 2" id="KW-0413">Isomerase</keyword>
<comment type="similarity">
    <text evidence="2">Belongs to the hyi family.</text>
</comment>
<feature type="active site" description="Proton donor/acceptor" evidence="3">
    <location>
        <position position="246"/>
    </location>
</feature>
<organism evidence="5 6">
    <name type="scientific">Roseateles chitinivorans</name>
    <dbReference type="NCBI Taxonomy" id="2917965"/>
    <lineage>
        <taxon>Bacteria</taxon>
        <taxon>Pseudomonadati</taxon>
        <taxon>Pseudomonadota</taxon>
        <taxon>Betaproteobacteria</taxon>
        <taxon>Burkholderiales</taxon>
        <taxon>Sphaerotilaceae</taxon>
        <taxon>Roseateles</taxon>
    </lineage>
</organism>
<dbReference type="PANTHER" id="PTHR43489">
    <property type="entry name" value="ISOMERASE"/>
    <property type="match status" value="1"/>
</dbReference>
<protein>
    <submittedName>
        <fullName evidence="5">Hydroxypyruvate isomerase</fullName>
    </submittedName>
</protein>
<evidence type="ECO:0000259" key="4">
    <source>
        <dbReference type="Pfam" id="PF01261"/>
    </source>
</evidence>
<gene>
    <name evidence="5" type="ORF">CS062_14115</name>
</gene>
<dbReference type="Gene3D" id="3.20.20.150">
    <property type="entry name" value="Divalent-metal-dependent TIM barrel enzymes"/>
    <property type="match status" value="1"/>
</dbReference>
<dbReference type="InterPro" id="IPR026040">
    <property type="entry name" value="HyI-like"/>
</dbReference>